<sequence>MENSNARRQQITSCTKSQPPPQSSPRLVRSRSGTNTISTTALNTSQRFNNNNRSKSTKKTRPNYKDEDNKANINPNPLQSINSNFQKKPAQESREGFARFLHRGIASSPTPRGGVGATKTSLLAGSPSAWALSPGRSLASPVAVESPGVGRVKVKSSSGGVGGVLKYFRAQKKVSPIQEEEFHRFRVLHNKLLQWRFANARADAAMEATKIVAEEKLLYVWLRIFILRNSITEKRIQMQKLKHEIKLYQILNPQVFLLNQWAKMEKRNQEAVGKLVKKLSGISIKLPLVHGAKADVMSIYEAMSMAMDVMEGIELIISKFHSQVENTLYMITELVIAKKQEKDFGEELKNTVIYVASLLANETSVRAHCIQAVMDSMRSQNN</sequence>
<dbReference type="PANTHER" id="PTHR31807">
    <property type="entry name" value="AUGMIN FAMILY MEMBER"/>
    <property type="match status" value="1"/>
</dbReference>
<feature type="compositionally biased region" description="Polar residues" evidence="2">
    <location>
        <begin position="71"/>
        <end position="86"/>
    </location>
</feature>
<keyword evidence="3" id="KW-1185">Reference proteome</keyword>
<organism evidence="3 4">
    <name type="scientific">Ziziphus jujuba</name>
    <name type="common">Chinese jujube</name>
    <name type="synonym">Ziziphus sativa</name>
    <dbReference type="NCBI Taxonomy" id="326968"/>
    <lineage>
        <taxon>Eukaryota</taxon>
        <taxon>Viridiplantae</taxon>
        <taxon>Streptophyta</taxon>
        <taxon>Embryophyta</taxon>
        <taxon>Tracheophyta</taxon>
        <taxon>Spermatophyta</taxon>
        <taxon>Magnoliopsida</taxon>
        <taxon>eudicotyledons</taxon>
        <taxon>Gunneridae</taxon>
        <taxon>Pentapetalae</taxon>
        <taxon>rosids</taxon>
        <taxon>fabids</taxon>
        <taxon>Rosales</taxon>
        <taxon>Rhamnaceae</taxon>
        <taxon>Paliureae</taxon>
        <taxon>Ziziphus</taxon>
    </lineage>
</organism>
<protein>
    <submittedName>
        <fullName evidence="4">QWRF motif-containing protein 7</fullName>
    </submittedName>
</protein>
<evidence type="ECO:0000313" key="4">
    <source>
        <dbReference type="RefSeq" id="XP_048326782.2"/>
    </source>
</evidence>
<gene>
    <name evidence="4" type="primary">LOC125421597</name>
</gene>
<name>A0ABM3IEN5_ZIZJJ</name>
<accession>A0ABM3IEN5</accession>
<dbReference type="InterPro" id="IPR007573">
    <property type="entry name" value="QWRF"/>
</dbReference>
<evidence type="ECO:0000256" key="1">
    <source>
        <dbReference type="ARBA" id="ARBA00010016"/>
    </source>
</evidence>
<dbReference type="PANTHER" id="PTHR31807:SF27">
    <property type="entry name" value="QWRF MOTIF-CONTAINING PROTEIN 7"/>
    <property type="match status" value="1"/>
</dbReference>
<evidence type="ECO:0000313" key="3">
    <source>
        <dbReference type="Proteomes" id="UP001652623"/>
    </source>
</evidence>
<dbReference type="Proteomes" id="UP001652623">
    <property type="component" value="Chromosome 8"/>
</dbReference>
<evidence type="ECO:0000256" key="2">
    <source>
        <dbReference type="SAM" id="MobiDB-lite"/>
    </source>
</evidence>
<reference evidence="4" key="1">
    <citation type="submission" date="2025-08" db="UniProtKB">
        <authorList>
            <consortium name="RefSeq"/>
        </authorList>
    </citation>
    <scope>IDENTIFICATION</scope>
    <source>
        <tissue evidence="4">Seedling</tissue>
    </source>
</reference>
<feature type="compositionally biased region" description="Polar residues" evidence="2">
    <location>
        <begin position="1"/>
        <end position="17"/>
    </location>
</feature>
<dbReference type="Pfam" id="PF04484">
    <property type="entry name" value="QWRF"/>
    <property type="match status" value="1"/>
</dbReference>
<feature type="compositionally biased region" description="Polar residues" evidence="2">
    <location>
        <begin position="31"/>
        <end position="48"/>
    </location>
</feature>
<dbReference type="GeneID" id="125421597"/>
<comment type="similarity">
    <text evidence="1">Belongs to the QWRF family.</text>
</comment>
<dbReference type="RefSeq" id="XP_048326782.2">
    <property type="nucleotide sequence ID" value="XM_048470825.2"/>
</dbReference>
<feature type="region of interest" description="Disordered" evidence="2">
    <location>
        <begin position="1"/>
        <end position="93"/>
    </location>
</feature>
<proteinExistence type="inferred from homology"/>